<sequence>MFNKIKILTWCLILNLCFIGCNFKAIDIKYPKIIASVSTAGLLGIITKILISNSMSIKLYSDEEAEKCIKENDEVMRKFGSSDIKYIKCRVISTSRCREFELMETSVYVIKEIIKIHSIINSVIAKNKVFCLAKDGFNPKNNSDVDWILIKEENSNIQQYYVYIKDFKKMHMREKKQNDVKINVESYSYLDIK</sequence>
<keyword evidence="1" id="KW-0472">Membrane</keyword>
<dbReference type="KEGG" id="ptrh:RsTaC01_0207"/>
<protein>
    <submittedName>
        <fullName evidence="2">Uncharacterized protein</fullName>
    </submittedName>
</protein>
<dbReference type="Proteomes" id="UP001335720">
    <property type="component" value="Chromosome"/>
</dbReference>
<evidence type="ECO:0000256" key="1">
    <source>
        <dbReference type="SAM" id="Phobius"/>
    </source>
</evidence>
<feature type="transmembrane region" description="Helical" evidence="1">
    <location>
        <begin position="33"/>
        <end position="51"/>
    </location>
</feature>
<evidence type="ECO:0000313" key="2">
    <source>
        <dbReference type="EMBL" id="BED92474.1"/>
    </source>
</evidence>
<gene>
    <name evidence="2" type="ORF">RsTaC01_0207</name>
</gene>
<organism evidence="2">
    <name type="scientific">Candidatus Paraimprobicoccus trichonymphae</name>
    <dbReference type="NCBI Taxonomy" id="3033793"/>
    <lineage>
        <taxon>Bacteria</taxon>
        <taxon>Bacillati</taxon>
        <taxon>Bacillota</taxon>
        <taxon>Clostridia</taxon>
        <taxon>Candidatus Paraimprobicoccus</taxon>
    </lineage>
</organism>
<proteinExistence type="predicted"/>
<dbReference type="AlphaFoldDB" id="A0AA48KZP1"/>
<dbReference type="EMBL" id="AP027925">
    <property type="protein sequence ID" value="BED92474.1"/>
    <property type="molecule type" value="Genomic_DNA"/>
</dbReference>
<accession>A0AA48KZP1</accession>
<reference evidence="2" key="1">
    <citation type="journal article" date="2023" name="ISME J.">
        <title>Emergence of putative energy parasites within Clostridia revealed by genome analysis of a novel endosymbiotic clade.</title>
        <authorList>
            <person name="Takahashi K."/>
            <person name="Kuwahara H."/>
            <person name="Horikawa Y."/>
            <person name="Izawa K."/>
            <person name="Kato D."/>
            <person name="Inagaki T."/>
            <person name="Yuki M."/>
            <person name="Ohkuma M."/>
            <person name="Hongoh Y."/>
        </authorList>
    </citation>
    <scope>NUCLEOTIDE SEQUENCE</scope>
    <source>
        <strain evidence="2">RsTa-C01</strain>
    </source>
</reference>
<name>A0AA48KZP1_9FIRM</name>
<keyword evidence="1" id="KW-1133">Transmembrane helix</keyword>
<keyword evidence="1" id="KW-0812">Transmembrane</keyword>